<keyword evidence="2" id="KW-1133">Transmembrane helix</keyword>
<dbReference type="Gene3D" id="3.60.21.10">
    <property type="match status" value="1"/>
</dbReference>
<dbReference type="Pfam" id="PF00149">
    <property type="entry name" value="Metallophos"/>
    <property type="match status" value="1"/>
</dbReference>
<comment type="caution">
    <text evidence="5">The sequence shown here is derived from an EMBL/GenBank/DDBJ whole genome shotgun (WGS) entry which is preliminary data.</text>
</comment>
<sequence length="455" mass="53163">MKVRIEYAILGIVALAMVSIFFEFENRKGYVLPSQLRPYNVHMTNSDRETTFLWSIGIYPDYCTFSISSSNYTLTKYNQKLYFYYIYKVKIPNNIVHFSSSYSISCHLSQELSSRIFSLHHNIKNKNKILFLGDFSTSRIGDASNYQHTQTYKPNILTILENDYDQVSEIWHLGDIAYDLFSLKGLRGEEFLMDLEPFASKIPYIAVVGNHEIKSLFRDYQSLFADGLYFSRTIGQSKIIAISSEFDFYFMKPFAFPYKHGYFQYLKQKQVAWLKKTLEEVDRKVTPWVIVVAHKPLYCSQNEESSMIMQVCTIQARVMRDAYEDIFLKYEVDLGIFAHIHLYERTLPVKHHEIIGDYEDTKVFYNPKAPIYVINGVAGNLEGESIVFSITETPDPWTVLITENLGYGILTVHNFTHLEYRQYGFGYSQWDNAFIDLYPTKHLIDTFLIVKTSHI</sequence>
<dbReference type="CDD" id="cd00839">
    <property type="entry name" value="MPP_PAPs"/>
    <property type="match status" value="1"/>
</dbReference>
<evidence type="ECO:0000313" key="5">
    <source>
        <dbReference type="EMBL" id="OMJ74897.1"/>
    </source>
</evidence>
<dbReference type="InterPro" id="IPR029052">
    <property type="entry name" value="Metallo-depent_PP-like"/>
</dbReference>
<keyword evidence="2" id="KW-0812">Transmembrane</keyword>
<evidence type="ECO:0008006" key="7">
    <source>
        <dbReference type="Google" id="ProtNLM"/>
    </source>
</evidence>
<dbReference type="PANTHER" id="PTHR45867">
    <property type="entry name" value="PURPLE ACID PHOSPHATASE"/>
    <property type="match status" value="1"/>
</dbReference>
<dbReference type="AlphaFoldDB" id="A0A1R2BDQ3"/>
<dbReference type="EMBL" id="MPUH01000722">
    <property type="protein sequence ID" value="OMJ74897.1"/>
    <property type="molecule type" value="Genomic_DNA"/>
</dbReference>
<dbReference type="PANTHER" id="PTHR45867:SF10">
    <property type="entry name" value="PURPLE ACID PHOSPHATASE"/>
    <property type="match status" value="1"/>
</dbReference>
<feature type="domain" description="Purple acid phosphatase C-terminal" evidence="4">
    <location>
        <begin position="369"/>
        <end position="423"/>
    </location>
</feature>
<dbReference type="Proteomes" id="UP000187209">
    <property type="component" value="Unassembled WGS sequence"/>
</dbReference>
<feature type="domain" description="Calcineurin-like phosphoesterase" evidence="3">
    <location>
        <begin position="129"/>
        <end position="342"/>
    </location>
</feature>
<dbReference type="InterPro" id="IPR025733">
    <property type="entry name" value="PAPs_C"/>
</dbReference>
<evidence type="ECO:0000256" key="1">
    <source>
        <dbReference type="ARBA" id="ARBA00023180"/>
    </source>
</evidence>
<gene>
    <name evidence="5" type="ORF">SteCoe_26068</name>
</gene>
<accession>A0A1R2BDQ3</accession>
<dbReference type="SUPFAM" id="SSF56300">
    <property type="entry name" value="Metallo-dependent phosphatases"/>
    <property type="match status" value="1"/>
</dbReference>
<dbReference type="InterPro" id="IPR004843">
    <property type="entry name" value="Calcineurin-like_PHP"/>
</dbReference>
<keyword evidence="1" id="KW-0325">Glycoprotein</keyword>
<organism evidence="5 6">
    <name type="scientific">Stentor coeruleus</name>
    <dbReference type="NCBI Taxonomy" id="5963"/>
    <lineage>
        <taxon>Eukaryota</taxon>
        <taxon>Sar</taxon>
        <taxon>Alveolata</taxon>
        <taxon>Ciliophora</taxon>
        <taxon>Postciliodesmatophora</taxon>
        <taxon>Heterotrichea</taxon>
        <taxon>Heterotrichida</taxon>
        <taxon>Stentoridae</taxon>
        <taxon>Stentor</taxon>
    </lineage>
</organism>
<keyword evidence="6" id="KW-1185">Reference proteome</keyword>
<reference evidence="5 6" key="1">
    <citation type="submission" date="2016-11" db="EMBL/GenBank/DDBJ databases">
        <title>The macronuclear genome of Stentor coeruleus: a giant cell with tiny introns.</title>
        <authorList>
            <person name="Slabodnick M."/>
            <person name="Ruby J.G."/>
            <person name="Reiff S.B."/>
            <person name="Swart E.C."/>
            <person name="Gosai S."/>
            <person name="Prabakaran S."/>
            <person name="Witkowska E."/>
            <person name="Larue G.E."/>
            <person name="Fisher S."/>
            <person name="Freeman R.M."/>
            <person name="Gunawardena J."/>
            <person name="Chu W."/>
            <person name="Stover N.A."/>
            <person name="Gregory B.D."/>
            <person name="Nowacki M."/>
            <person name="Derisi J."/>
            <person name="Roy S.W."/>
            <person name="Marshall W.F."/>
            <person name="Sood P."/>
        </authorList>
    </citation>
    <scope>NUCLEOTIDE SEQUENCE [LARGE SCALE GENOMIC DNA]</scope>
    <source>
        <strain evidence="5">WM001</strain>
    </source>
</reference>
<dbReference type="Pfam" id="PF14008">
    <property type="entry name" value="Metallophos_C"/>
    <property type="match status" value="1"/>
</dbReference>
<protein>
    <recommendedName>
        <fullName evidence="7">Acid phosphatase</fullName>
    </recommendedName>
</protein>
<feature type="transmembrane region" description="Helical" evidence="2">
    <location>
        <begin position="7"/>
        <end position="24"/>
    </location>
</feature>
<dbReference type="InterPro" id="IPR041792">
    <property type="entry name" value="MPP_PAP"/>
</dbReference>
<dbReference type="GO" id="GO:0016787">
    <property type="term" value="F:hydrolase activity"/>
    <property type="evidence" value="ECO:0007669"/>
    <property type="project" value="InterPro"/>
</dbReference>
<dbReference type="OrthoDB" id="288523at2759"/>
<evidence type="ECO:0000259" key="3">
    <source>
        <dbReference type="Pfam" id="PF00149"/>
    </source>
</evidence>
<evidence type="ECO:0000259" key="4">
    <source>
        <dbReference type="Pfam" id="PF14008"/>
    </source>
</evidence>
<evidence type="ECO:0000313" key="6">
    <source>
        <dbReference type="Proteomes" id="UP000187209"/>
    </source>
</evidence>
<keyword evidence="2" id="KW-0472">Membrane</keyword>
<evidence type="ECO:0000256" key="2">
    <source>
        <dbReference type="SAM" id="Phobius"/>
    </source>
</evidence>
<proteinExistence type="predicted"/>
<name>A0A1R2BDQ3_9CILI</name>